<dbReference type="SMART" id="SM00382">
    <property type="entry name" value="AAA"/>
    <property type="match status" value="1"/>
</dbReference>
<evidence type="ECO:0000256" key="3">
    <source>
        <dbReference type="ARBA" id="ARBA00022840"/>
    </source>
</evidence>
<feature type="domain" description="Sigma-54 factor interaction" evidence="8">
    <location>
        <begin position="281"/>
        <end position="512"/>
    </location>
</feature>
<keyword evidence="4" id="KW-0805">Transcription regulation</keyword>
<keyword evidence="1" id="KW-0547">Nucleotide-binding</keyword>
<evidence type="ECO:0000259" key="8">
    <source>
        <dbReference type="PROSITE" id="PS50045"/>
    </source>
</evidence>
<dbReference type="PANTHER" id="PTHR32071:SF57">
    <property type="entry name" value="C4-DICARBOXYLATE TRANSPORT TRANSCRIPTIONAL REGULATORY PROTEIN DCTD"/>
    <property type="match status" value="1"/>
</dbReference>
<dbReference type="InterPro" id="IPR000014">
    <property type="entry name" value="PAS"/>
</dbReference>
<dbReference type="InterPro" id="IPR025943">
    <property type="entry name" value="Sigma_54_int_dom_ATP-bd_2"/>
</dbReference>
<dbReference type="Gene3D" id="3.30.450.20">
    <property type="entry name" value="PAS domain"/>
    <property type="match status" value="2"/>
</dbReference>
<evidence type="ECO:0000256" key="2">
    <source>
        <dbReference type="ARBA" id="ARBA00022797"/>
    </source>
</evidence>
<protein>
    <recommendedName>
        <fullName evidence="7">HTH-type transcriptional regulatory protein TyrR</fullName>
    </recommendedName>
</protein>
<reference evidence="12" key="2">
    <citation type="submission" date="2019-01" db="EMBL/GenBank/DDBJ databases">
        <title>Genome sequence of Desulfonema ishimotonii strain Tokyo 01.</title>
        <authorList>
            <person name="Fukui M."/>
        </authorList>
    </citation>
    <scope>NUCLEOTIDE SEQUENCE [LARGE SCALE GENOMIC DNA]</scope>
    <source>
        <strain evidence="12">Tokyo 01</strain>
    </source>
</reference>
<dbReference type="Pfam" id="PF25601">
    <property type="entry name" value="AAA_lid_14"/>
    <property type="match status" value="1"/>
</dbReference>
<dbReference type="SUPFAM" id="SSF46689">
    <property type="entry name" value="Homeodomain-like"/>
    <property type="match status" value="1"/>
</dbReference>
<dbReference type="GO" id="GO:0005524">
    <property type="term" value="F:ATP binding"/>
    <property type="evidence" value="ECO:0007669"/>
    <property type="project" value="UniProtKB-KW"/>
</dbReference>
<dbReference type="GO" id="GO:0006355">
    <property type="term" value="P:regulation of DNA-templated transcription"/>
    <property type="evidence" value="ECO:0007669"/>
    <property type="project" value="InterPro"/>
</dbReference>
<dbReference type="InterPro" id="IPR035965">
    <property type="entry name" value="PAS-like_dom_sf"/>
</dbReference>
<dbReference type="InterPro" id="IPR027417">
    <property type="entry name" value="P-loop_NTPase"/>
</dbReference>
<dbReference type="AlphaFoldDB" id="A0A401G119"/>
<keyword evidence="6" id="KW-0804">Transcription</keyword>
<dbReference type="PROSITE" id="PS00688">
    <property type="entry name" value="SIGMA54_INTERACT_3"/>
    <property type="match status" value="1"/>
</dbReference>
<organism evidence="11 12">
    <name type="scientific">Desulfonema ishimotonii</name>
    <dbReference type="NCBI Taxonomy" id="45657"/>
    <lineage>
        <taxon>Bacteria</taxon>
        <taxon>Pseudomonadati</taxon>
        <taxon>Thermodesulfobacteriota</taxon>
        <taxon>Desulfobacteria</taxon>
        <taxon>Desulfobacterales</taxon>
        <taxon>Desulfococcaceae</taxon>
        <taxon>Desulfonema</taxon>
    </lineage>
</organism>
<name>A0A401G119_9BACT</name>
<evidence type="ECO:0000256" key="6">
    <source>
        <dbReference type="ARBA" id="ARBA00023163"/>
    </source>
</evidence>
<dbReference type="PROSITE" id="PS50045">
    <property type="entry name" value="SIGMA54_INTERACT_4"/>
    <property type="match status" value="1"/>
</dbReference>
<dbReference type="InterPro" id="IPR030828">
    <property type="entry name" value="HTH_TyrR"/>
</dbReference>
<evidence type="ECO:0000313" key="12">
    <source>
        <dbReference type="Proteomes" id="UP000288096"/>
    </source>
</evidence>
<dbReference type="Gene3D" id="1.10.8.60">
    <property type="match status" value="1"/>
</dbReference>
<dbReference type="NCBIfam" id="TIGR00229">
    <property type="entry name" value="sensory_box"/>
    <property type="match status" value="1"/>
</dbReference>
<evidence type="ECO:0000313" key="11">
    <source>
        <dbReference type="EMBL" id="GBC62901.1"/>
    </source>
</evidence>
<dbReference type="CDD" id="cd00130">
    <property type="entry name" value="PAS"/>
    <property type="match status" value="1"/>
</dbReference>
<dbReference type="Proteomes" id="UP000288096">
    <property type="component" value="Unassembled WGS sequence"/>
</dbReference>
<dbReference type="InterPro" id="IPR025662">
    <property type="entry name" value="Sigma_54_int_dom_ATP-bd_1"/>
</dbReference>
<dbReference type="InterPro" id="IPR009057">
    <property type="entry name" value="Homeodomain-like_sf"/>
</dbReference>
<dbReference type="EMBL" id="BEXT01000001">
    <property type="protein sequence ID" value="GBC62901.1"/>
    <property type="molecule type" value="Genomic_DNA"/>
</dbReference>
<dbReference type="GO" id="GO:0003677">
    <property type="term" value="F:DNA binding"/>
    <property type="evidence" value="ECO:0007669"/>
    <property type="project" value="UniProtKB-KW"/>
</dbReference>
<evidence type="ECO:0000256" key="5">
    <source>
        <dbReference type="ARBA" id="ARBA00023125"/>
    </source>
</evidence>
<evidence type="ECO:0000256" key="4">
    <source>
        <dbReference type="ARBA" id="ARBA00023015"/>
    </source>
</evidence>
<dbReference type="CDD" id="cd00009">
    <property type="entry name" value="AAA"/>
    <property type="match status" value="1"/>
</dbReference>
<feature type="domain" description="PAC" evidence="10">
    <location>
        <begin position="204"/>
        <end position="256"/>
    </location>
</feature>
<dbReference type="Pfam" id="PF18024">
    <property type="entry name" value="HTH_50"/>
    <property type="match status" value="1"/>
</dbReference>
<sequence>MTLTIEQPFLSAFLEKRGMPDWRTLIRILLDATPSGILFIDEKSVVVFSNRAAQDSLKLGTGTQVKERFPDLWTEVRHTLKDRNCRFDLLIRKEGKVFPVKLSPVIWKNGVVGVLCMVEDRTEMKKITRKMLSYQELNRELDTIIDTSSDGLWICDANATVVHINPASERINGVRASDVVGRNMGDLVAEGLVDQSVTLEVIEKKSVVNLLQHLRNGQKLILTGNPVFDESGNLIRVVVNERDITEIDRLHRELEEQAAIKEQMHHHMLERQLEELESSRIIAKSPCFINVLKQALKVSAVESTVLLSGESGSGKGMIAKLIHKYSSRSQLPMIELNCGAIPETLVEAELFGYEKGAFTGADIRGKPGYFELADGGTLFLDEIGELPLSSQVKLLRFLEDGHVIRVGGTLRRKVDVRVLAATNRRLKEMVNQGDFRMDLYYRLHVIPLRIPPLRDRTDCILPLIYHYVDHFGRKLGFKKRILFTHDATHALLAYSWPGNVRELMNLCERLVVMTEEERVDVEHLPGTLALRSEADALPREVWQAELPLAKILEAVEKKVLNRAMEKYRSQTKAADALGVNQSTIARKLKKYAEQRRQGPLTGHFSNT</sequence>
<evidence type="ECO:0000259" key="10">
    <source>
        <dbReference type="PROSITE" id="PS50113"/>
    </source>
</evidence>
<gene>
    <name evidence="11" type="ORF">DENIS_3885</name>
</gene>
<dbReference type="PROSITE" id="PS50113">
    <property type="entry name" value="PAC"/>
    <property type="match status" value="1"/>
</dbReference>
<proteinExistence type="predicted"/>
<evidence type="ECO:0000256" key="1">
    <source>
        <dbReference type="ARBA" id="ARBA00022741"/>
    </source>
</evidence>
<keyword evidence="2" id="KW-0058">Aromatic hydrocarbons catabolism</keyword>
<dbReference type="Gene3D" id="3.40.50.300">
    <property type="entry name" value="P-loop containing nucleotide triphosphate hydrolases"/>
    <property type="match status" value="1"/>
</dbReference>
<dbReference type="InterPro" id="IPR058031">
    <property type="entry name" value="AAA_lid_NorR"/>
</dbReference>
<evidence type="ECO:0000259" key="9">
    <source>
        <dbReference type="PROSITE" id="PS50112"/>
    </source>
</evidence>
<dbReference type="Pfam" id="PF00158">
    <property type="entry name" value="Sigma54_activat"/>
    <property type="match status" value="1"/>
</dbReference>
<feature type="domain" description="PAS" evidence="9">
    <location>
        <begin position="137"/>
        <end position="188"/>
    </location>
</feature>
<dbReference type="InterPro" id="IPR003593">
    <property type="entry name" value="AAA+_ATPase"/>
</dbReference>
<dbReference type="PROSITE" id="PS00676">
    <property type="entry name" value="SIGMA54_INTERACT_2"/>
    <property type="match status" value="1"/>
</dbReference>
<dbReference type="InterPro" id="IPR002078">
    <property type="entry name" value="Sigma_54_int"/>
</dbReference>
<dbReference type="InterPro" id="IPR025944">
    <property type="entry name" value="Sigma_54_int_dom_CS"/>
</dbReference>
<dbReference type="PROSITE" id="PS50112">
    <property type="entry name" value="PAS"/>
    <property type="match status" value="1"/>
</dbReference>
<dbReference type="SUPFAM" id="SSF55785">
    <property type="entry name" value="PYP-like sensor domain (PAS domain)"/>
    <property type="match status" value="2"/>
</dbReference>
<reference evidence="12" key="1">
    <citation type="submission" date="2017-11" db="EMBL/GenBank/DDBJ databases">
        <authorList>
            <person name="Watanabe M."/>
            <person name="Kojima H."/>
        </authorList>
    </citation>
    <scope>NUCLEOTIDE SEQUENCE [LARGE SCALE GENOMIC DNA]</scope>
    <source>
        <strain evidence="12">Tokyo 01</strain>
    </source>
</reference>
<dbReference type="FunFam" id="3.40.50.300:FF:000006">
    <property type="entry name" value="DNA-binding transcriptional regulator NtrC"/>
    <property type="match status" value="1"/>
</dbReference>
<keyword evidence="5" id="KW-0238">DNA-binding</keyword>
<dbReference type="Pfam" id="PF13426">
    <property type="entry name" value="PAS_9"/>
    <property type="match status" value="2"/>
</dbReference>
<dbReference type="SUPFAM" id="SSF52540">
    <property type="entry name" value="P-loop containing nucleoside triphosphate hydrolases"/>
    <property type="match status" value="1"/>
</dbReference>
<accession>A0A401G119</accession>
<dbReference type="PANTHER" id="PTHR32071">
    <property type="entry name" value="TRANSCRIPTIONAL REGULATORY PROTEIN"/>
    <property type="match status" value="1"/>
</dbReference>
<dbReference type="Gene3D" id="1.10.10.60">
    <property type="entry name" value="Homeodomain-like"/>
    <property type="match status" value="1"/>
</dbReference>
<dbReference type="PROSITE" id="PS00675">
    <property type="entry name" value="SIGMA54_INTERACT_1"/>
    <property type="match status" value="1"/>
</dbReference>
<dbReference type="InterPro" id="IPR000700">
    <property type="entry name" value="PAS-assoc_C"/>
</dbReference>
<evidence type="ECO:0000256" key="7">
    <source>
        <dbReference type="ARBA" id="ARBA00029500"/>
    </source>
</evidence>
<keyword evidence="3" id="KW-0067">ATP-binding</keyword>
<dbReference type="SMART" id="SM00091">
    <property type="entry name" value="PAS"/>
    <property type="match status" value="2"/>
</dbReference>
<dbReference type="RefSeq" id="WP_208022617.1">
    <property type="nucleotide sequence ID" value="NZ_BEXT01000001.1"/>
</dbReference>
<keyword evidence="12" id="KW-1185">Reference proteome</keyword>
<comment type="caution">
    <text evidence="11">The sequence shown here is derived from an EMBL/GenBank/DDBJ whole genome shotgun (WGS) entry which is preliminary data.</text>
</comment>